<feature type="transmembrane region" description="Helical" evidence="1">
    <location>
        <begin position="98"/>
        <end position="119"/>
    </location>
</feature>
<accession>A0ABY1AAV7</accession>
<keyword evidence="1" id="KW-0812">Transmembrane</keyword>
<dbReference type="Proteomes" id="UP000182089">
    <property type="component" value="Unassembled WGS sequence"/>
</dbReference>
<sequence length="125" mass="14399">MDLLINNWVLQIILPIGLSCLWFIGRQTSHQNSKIRLLDMLILLPFLLLSIHGLSVTSFGISFLPFIIFIFSVYGFFKVLLTAYYEGELMLKNFIREYLAYFVLFGSVIFLALSIWTLADKLGIL</sequence>
<evidence type="ECO:0000256" key="1">
    <source>
        <dbReference type="SAM" id="Phobius"/>
    </source>
</evidence>
<dbReference type="Pfam" id="PF11877">
    <property type="entry name" value="DUF3397"/>
    <property type="match status" value="1"/>
</dbReference>
<evidence type="ECO:0000313" key="2">
    <source>
        <dbReference type="EMBL" id="SEM56744.1"/>
    </source>
</evidence>
<evidence type="ECO:0000313" key="3">
    <source>
        <dbReference type="Proteomes" id="UP000182089"/>
    </source>
</evidence>
<feature type="transmembrane region" description="Helical" evidence="1">
    <location>
        <begin position="37"/>
        <end position="57"/>
    </location>
</feature>
<gene>
    <name evidence="2" type="ORF">SAMN05216431_104141</name>
</gene>
<proteinExistence type="predicted"/>
<reference evidence="2 3" key="1">
    <citation type="submission" date="2016-10" db="EMBL/GenBank/DDBJ databases">
        <authorList>
            <person name="Varghese N."/>
            <person name="Submissions S."/>
        </authorList>
    </citation>
    <scope>NUCLEOTIDE SEQUENCE [LARGE SCALE GENOMIC DNA]</scope>
    <source>
        <strain evidence="2 3">WC1T17</strain>
    </source>
</reference>
<dbReference type="InterPro" id="IPR024515">
    <property type="entry name" value="DUF3397"/>
</dbReference>
<evidence type="ECO:0008006" key="4">
    <source>
        <dbReference type="Google" id="ProtNLM"/>
    </source>
</evidence>
<protein>
    <recommendedName>
        <fullName evidence="4">DUF3397 family protein</fullName>
    </recommendedName>
</protein>
<comment type="caution">
    <text evidence="2">The sequence shown here is derived from an EMBL/GenBank/DDBJ whole genome shotgun (WGS) entry which is preliminary data.</text>
</comment>
<feature type="transmembrane region" description="Helical" evidence="1">
    <location>
        <begin position="63"/>
        <end position="86"/>
    </location>
</feature>
<dbReference type="EMBL" id="FOCC01000004">
    <property type="protein sequence ID" value="SEM56744.1"/>
    <property type="molecule type" value="Genomic_DNA"/>
</dbReference>
<feature type="transmembrane region" description="Helical" evidence="1">
    <location>
        <begin position="6"/>
        <end position="25"/>
    </location>
</feature>
<organism evidence="2 3">
    <name type="scientific">Ligilactobacillus ruminis</name>
    <dbReference type="NCBI Taxonomy" id="1623"/>
    <lineage>
        <taxon>Bacteria</taxon>
        <taxon>Bacillati</taxon>
        <taxon>Bacillota</taxon>
        <taxon>Bacilli</taxon>
        <taxon>Lactobacillales</taxon>
        <taxon>Lactobacillaceae</taxon>
        <taxon>Ligilactobacillus</taxon>
    </lineage>
</organism>
<keyword evidence="1" id="KW-0472">Membrane</keyword>
<keyword evidence="1" id="KW-1133">Transmembrane helix</keyword>
<name>A0ABY1AAV7_9LACO</name>